<organism evidence="4 5">
    <name type="scientific">Anaerocolumna sedimenticola</name>
    <dbReference type="NCBI Taxonomy" id="2696063"/>
    <lineage>
        <taxon>Bacteria</taxon>
        <taxon>Bacillati</taxon>
        <taxon>Bacillota</taxon>
        <taxon>Clostridia</taxon>
        <taxon>Lachnospirales</taxon>
        <taxon>Lachnospiraceae</taxon>
        <taxon>Anaerocolumna</taxon>
    </lineage>
</organism>
<dbReference type="Proteomes" id="UP000464314">
    <property type="component" value="Chromosome"/>
</dbReference>
<keyword evidence="5" id="KW-1185">Reference proteome</keyword>
<dbReference type="KEGG" id="anr:Ana3638_06315"/>
<evidence type="ECO:0000256" key="2">
    <source>
        <dbReference type="ARBA" id="ARBA00022679"/>
    </source>
</evidence>
<dbReference type="Pfam" id="PF13649">
    <property type="entry name" value="Methyltransf_25"/>
    <property type="match status" value="1"/>
</dbReference>
<gene>
    <name evidence="4" type="ORF">Ana3638_06315</name>
</gene>
<dbReference type="GO" id="GO:0032259">
    <property type="term" value="P:methylation"/>
    <property type="evidence" value="ECO:0007669"/>
    <property type="project" value="UniProtKB-KW"/>
</dbReference>
<dbReference type="CDD" id="cd02440">
    <property type="entry name" value="AdoMet_MTases"/>
    <property type="match status" value="1"/>
</dbReference>
<feature type="domain" description="Methyltransferase" evidence="3">
    <location>
        <begin position="83"/>
        <end position="177"/>
    </location>
</feature>
<keyword evidence="1 4" id="KW-0489">Methyltransferase</keyword>
<dbReference type="InterPro" id="IPR041698">
    <property type="entry name" value="Methyltransf_25"/>
</dbReference>
<dbReference type="Gene3D" id="3.40.50.150">
    <property type="entry name" value="Vaccinia Virus protein VP39"/>
    <property type="match status" value="1"/>
</dbReference>
<evidence type="ECO:0000313" key="4">
    <source>
        <dbReference type="EMBL" id="QHQ60432.1"/>
    </source>
</evidence>
<reference evidence="4 5" key="1">
    <citation type="submission" date="2020-01" db="EMBL/GenBank/DDBJ databases">
        <title>Genome analysis of Anaerocolumna sp. CBA3638.</title>
        <authorList>
            <person name="Kim J."/>
            <person name="Roh S.W."/>
        </authorList>
    </citation>
    <scope>NUCLEOTIDE SEQUENCE [LARGE SCALE GENOMIC DNA]</scope>
    <source>
        <strain evidence="4 5">CBA3638</strain>
    </source>
</reference>
<dbReference type="SUPFAM" id="SSF53335">
    <property type="entry name" value="S-adenosyl-L-methionine-dependent methyltransferases"/>
    <property type="match status" value="1"/>
</dbReference>
<name>A0A6P1TK00_9FIRM</name>
<dbReference type="GO" id="GO:0008168">
    <property type="term" value="F:methyltransferase activity"/>
    <property type="evidence" value="ECO:0007669"/>
    <property type="project" value="UniProtKB-KW"/>
</dbReference>
<evidence type="ECO:0000259" key="3">
    <source>
        <dbReference type="Pfam" id="PF13649"/>
    </source>
</evidence>
<dbReference type="PANTHER" id="PTHR43861">
    <property type="entry name" value="TRANS-ACONITATE 2-METHYLTRANSFERASE-RELATED"/>
    <property type="match status" value="1"/>
</dbReference>
<dbReference type="Gene3D" id="2.20.25.110">
    <property type="entry name" value="S-adenosyl-L-methionine-dependent methyltransferases"/>
    <property type="match status" value="1"/>
</dbReference>
<evidence type="ECO:0000256" key="1">
    <source>
        <dbReference type="ARBA" id="ARBA00022603"/>
    </source>
</evidence>
<evidence type="ECO:0000313" key="5">
    <source>
        <dbReference type="Proteomes" id="UP000464314"/>
    </source>
</evidence>
<keyword evidence="2 4" id="KW-0808">Transferase</keyword>
<dbReference type="PANTHER" id="PTHR43861:SF1">
    <property type="entry name" value="TRANS-ACONITATE 2-METHYLTRANSFERASE"/>
    <property type="match status" value="1"/>
</dbReference>
<dbReference type="AlphaFoldDB" id="A0A6P1TK00"/>
<proteinExistence type="predicted"/>
<protein>
    <submittedName>
        <fullName evidence="4">Methyltransferase domain-containing protein</fullName>
    </submittedName>
</protein>
<dbReference type="RefSeq" id="WP_161837268.1">
    <property type="nucleotide sequence ID" value="NZ_CP048000.1"/>
</dbReference>
<dbReference type="EMBL" id="CP048000">
    <property type="protein sequence ID" value="QHQ60432.1"/>
    <property type="molecule type" value="Genomic_DNA"/>
</dbReference>
<dbReference type="InterPro" id="IPR029063">
    <property type="entry name" value="SAM-dependent_MTases_sf"/>
</dbReference>
<accession>A0A6P1TK00</accession>
<sequence>MQKNKNLIINGNMNMELLLNSVKKPDLYSTLEEPFWDDPYIAQQMLEAHLNPDWDAASYNHKTIDQIVEWQIKYLNLKKGAKILDLGCGPGLYCTRFSRYGLDVTGMDYSGNSISYAKKYAETNDLNIQYIYQDYLTMDYSDKFDAIFLIYCDLGALSDSRRDLLLQKIHKALKPGGVFVFDAFTRFNWEQQSMRNWYMSESGFWSPYPHLVLEQTVDFEAENVLLRQYTIIDSRGEVTTYNLRDHYYTKQNILLLMKRYGYHVQDVWSDLTGKDYEENTKCMGIAAKK</sequence>